<dbReference type="SUPFAM" id="SSF48317">
    <property type="entry name" value="Acid phosphatase/Vanadium-dependent haloperoxidase"/>
    <property type="match status" value="1"/>
</dbReference>
<organism evidence="3 4">
    <name type="scientific">Alkaliphilus hydrothermalis</name>
    <dbReference type="NCBI Taxonomy" id="1482730"/>
    <lineage>
        <taxon>Bacteria</taxon>
        <taxon>Bacillati</taxon>
        <taxon>Bacillota</taxon>
        <taxon>Clostridia</taxon>
        <taxon>Peptostreptococcales</taxon>
        <taxon>Natronincolaceae</taxon>
        <taxon>Alkaliphilus</taxon>
    </lineage>
</organism>
<feature type="transmembrane region" description="Helical" evidence="1">
    <location>
        <begin position="118"/>
        <end position="137"/>
    </location>
</feature>
<keyword evidence="1" id="KW-0472">Membrane</keyword>
<dbReference type="Gene3D" id="1.20.144.10">
    <property type="entry name" value="Phosphatidic acid phosphatase type 2/haloperoxidase"/>
    <property type="match status" value="1"/>
</dbReference>
<dbReference type="RefSeq" id="WP_204400057.1">
    <property type="nucleotide sequence ID" value="NZ_JAFBEE010000001.1"/>
</dbReference>
<feature type="transmembrane region" description="Helical" evidence="1">
    <location>
        <begin position="143"/>
        <end position="160"/>
    </location>
</feature>
<feature type="domain" description="Phosphatidic acid phosphatase type 2/haloperoxidase" evidence="2">
    <location>
        <begin position="50"/>
        <end position="160"/>
    </location>
</feature>
<feature type="transmembrane region" description="Helical" evidence="1">
    <location>
        <begin position="230"/>
        <end position="254"/>
    </location>
</feature>
<feature type="transmembrane region" description="Helical" evidence="1">
    <location>
        <begin position="198"/>
        <end position="218"/>
    </location>
</feature>
<dbReference type="InterPro" id="IPR036938">
    <property type="entry name" value="PAP2/HPO_sf"/>
</dbReference>
<accession>A0ABS2NLM6</accession>
<keyword evidence="1" id="KW-0812">Transmembrane</keyword>
<protein>
    <submittedName>
        <fullName evidence="3">Membrane-associated phospholipid phosphatase</fullName>
    </submittedName>
</protein>
<proteinExistence type="predicted"/>
<reference evidence="3 4" key="1">
    <citation type="submission" date="2021-01" db="EMBL/GenBank/DDBJ databases">
        <title>Genomic Encyclopedia of Type Strains, Phase IV (KMG-IV): sequencing the most valuable type-strain genomes for metagenomic binning, comparative biology and taxonomic classification.</title>
        <authorList>
            <person name="Goeker M."/>
        </authorList>
    </citation>
    <scope>NUCLEOTIDE SEQUENCE [LARGE SCALE GENOMIC DNA]</scope>
    <source>
        <strain evidence="3 4">DSM 25890</strain>
    </source>
</reference>
<dbReference type="Proteomes" id="UP001314796">
    <property type="component" value="Unassembled WGS sequence"/>
</dbReference>
<name>A0ABS2NLM6_9FIRM</name>
<dbReference type="PANTHER" id="PTHR14969:SF13">
    <property type="entry name" value="AT30094P"/>
    <property type="match status" value="1"/>
</dbReference>
<comment type="caution">
    <text evidence="3">The sequence shown here is derived from an EMBL/GenBank/DDBJ whole genome shotgun (WGS) entry which is preliminary data.</text>
</comment>
<dbReference type="SMART" id="SM00014">
    <property type="entry name" value="acidPPc"/>
    <property type="match status" value="1"/>
</dbReference>
<dbReference type="EMBL" id="JAFBEE010000001">
    <property type="protein sequence ID" value="MBM7613791.1"/>
    <property type="molecule type" value="Genomic_DNA"/>
</dbReference>
<dbReference type="InterPro" id="IPR000326">
    <property type="entry name" value="PAP2/HPO"/>
</dbReference>
<evidence type="ECO:0000259" key="2">
    <source>
        <dbReference type="SMART" id="SM00014"/>
    </source>
</evidence>
<evidence type="ECO:0000256" key="1">
    <source>
        <dbReference type="SAM" id="Phobius"/>
    </source>
</evidence>
<gene>
    <name evidence="3" type="ORF">JOC73_000299</name>
</gene>
<feature type="transmembrane region" description="Helical" evidence="1">
    <location>
        <begin position="172"/>
        <end position="192"/>
    </location>
</feature>
<keyword evidence="4" id="KW-1185">Reference proteome</keyword>
<dbReference type="Pfam" id="PF01569">
    <property type="entry name" value="PAP2"/>
    <property type="match status" value="1"/>
</dbReference>
<sequence>MTDTSFILWLQQFSNGFLDLFFTYITKLGNPEYYMLAIPLFYWCINKKAAFRFTMYFLISIYVNSVVKATTAVPRPSGDEVRILYKESTLGTSSFPSGHTQGTASFWGYMAYYIKNKAFTALAVVIIILVGLSRMYLGLHFPIDILGGLSFALVILWLFNQFYDDLVKKMKTLSFQTGILLSIILPLFLLLPPSHDKGMLVGFVIGLLVGYQVEGTTLGFQSDATFGKQVVKFVIGVAGFFGLRFILKALFLQIGFSDTAPLAADVIRYSIIGLWASYIAPLVFVKFGLSTVGGGFPRTPAGKAVTR</sequence>
<evidence type="ECO:0000313" key="4">
    <source>
        <dbReference type="Proteomes" id="UP001314796"/>
    </source>
</evidence>
<feature type="transmembrane region" description="Helical" evidence="1">
    <location>
        <begin position="266"/>
        <end position="289"/>
    </location>
</feature>
<evidence type="ECO:0000313" key="3">
    <source>
        <dbReference type="EMBL" id="MBM7613791.1"/>
    </source>
</evidence>
<keyword evidence="1" id="KW-1133">Transmembrane helix</keyword>
<dbReference type="PANTHER" id="PTHR14969">
    <property type="entry name" value="SPHINGOSINE-1-PHOSPHATE PHOSPHOHYDROLASE"/>
    <property type="match status" value="1"/>
</dbReference>